<dbReference type="AlphaFoldDB" id="A0A098S7B2"/>
<gene>
    <name evidence="1" type="ORF">IX84_07095</name>
</gene>
<comment type="caution">
    <text evidence="1">The sequence shown here is derived from an EMBL/GenBank/DDBJ whole genome shotgun (WGS) entry which is preliminary data.</text>
</comment>
<evidence type="ECO:0000313" key="2">
    <source>
        <dbReference type="Proteomes" id="UP000029736"/>
    </source>
</evidence>
<dbReference type="OrthoDB" id="9839786at2"/>
<dbReference type="EMBL" id="JPOS01000018">
    <property type="protein sequence ID" value="KGE88454.1"/>
    <property type="molecule type" value="Genomic_DNA"/>
</dbReference>
<sequence>MIGLTRFFFLGLTFALLLPGCAMRQLDRAQKAFNEAATIENQQRFSPQSGVFVSPTLSYAVAYRHVSKAVKKRGQLSRNNLEGNALALKALCEWKLNDFDASKISARTALQALKTLENQVGIRMSRDEALMRALPDILVLDQVRSDLFSFHKGAVNFAAAKQQYQEQVYHNAEDTEADLEEALNHLRDREPTAGISTEMETYLVLVQLAGLKSWAKGIDFLRESITEDRSLSDEGRRTATDFFLQERQQHLAPRKALLLAKLSALLPGGTGHELYQFWDSAL</sequence>
<evidence type="ECO:0000313" key="1">
    <source>
        <dbReference type="EMBL" id="KGE88454.1"/>
    </source>
</evidence>
<reference evidence="1 2" key="1">
    <citation type="journal article" date="2014" name="Int. J. Syst. Evol. Microbiol.">
        <title>Phaeodactylibacter xiamenensis gen. nov., sp. nov., a member of the family Saprospiraceae isolated from the marine alga Phaeodactylum tricornutum.</title>
        <authorList>
            <person name="Chen Z.Jr."/>
            <person name="Lei X."/>
            <person name="Lai Q."/>
            <person name="Li Y."/>
            <person name="Zhang B."/>
            <person name="Zhang J."/>
            <person name="Zhang H."/>
            <person name="Yang L."/>
            <person name="Zheng W."/>
            <person name="Tian Y."/>
            <person name="Yu Z."/>
            <person name="Xu H.Jr."/>
            <person name="Zheng T."/>
        </authorList>
    </citation>
    <scope>NUCLEOTIDE SEQUENCE [LARGE SCALE GENOMIC DNA]</scope>
    <source>
        <strain evidence="1 2">KD52</strain>
    </source>
</reference>
<dbReference type="Proteomes" id="UP000029736">
    <property type="component" value="Unassembled WGS sequence"/>
</dbReference>
<organism evidence="1 2">
    <name type="scientific">Phaeodactylibacter xiamenensis</name>
    <dbReference type="NCBI Taxonomy" id="1524460"/>
    <lineage>
        <taxon>Bacteria</taxon>
        <taxon>Pseudomonadati</taxon>
        <taxon>Bacteroidota</taxon>
        <taxon>Saprospiria</taxon>
        <taxon>Saprospirales</taxon>
        <taxon>Haliscomenobacteraceae</taxon>
        <taxon>Phaeodactylibacter</taxon>
    </lineage>
</organism>
<proteinExistence type="predicted"/>
<name>A0A098S7B2_9BACT</name>
<keyword evidence="2" id="KW-1185">Reference proteome</keyword>
<accession>A0A098S7B2</accession>
<protein>
    <submittedName>
        <fullName evidence="1">Uncharacterized protein</fullName>
    </submittedName>
</protein>
<dbReference type="RefSeq" id="WP_044217955.1">
    <property type="nucleotide sequence ID" value="NZ_JBKAGJ010000006.1"/>
</dbReference>